<dbReference type="GO" id="GO:0050660">
    <property type="term" value="F:flavin adenine dinucleotide binding"/>
    <property type="evidence" value="ECO:0007669"/>
    <property type="project" value="InterPro"/>
</dbReference>
<dbReference type="GO" id="GO:0050797">
    <property type="term" value="F:thymidylate synthase (FAD) activity"/>
    <property type="evidence" value="ECO:0007669"/>
    <property type="project" value="InterPro"/>
</dbReference>
<dbReference type="InterPro" id="IPR036098">
    <property type="entry name" value="Thymidylate_synthase_ThyX_sf"/>
</dbReference>
<dbReference type="Pfam" id="PF02511">
    <property type="entry name" value="Thy1"/>
    <property type="match status" value="1"/>
</dbReference>
<dbReference type="InterPro" id="IPR003669">
    <property type="entry name" value="Thymidylate_synthase_ThyX"/>
</dbReference>
<dbReference type="Gene3D" id="3.30.1360.170">
    <property type="match status" value="1"/>
</dbReference>
<dbReference type="GO" id="GO:0006231">
    <property type="term" value="P:dTMP biosynthetic process"/>
    <property type="evidence" value="ECO:0007669"/>
    <property type="project" value="InterPro"/>
</dbReference>
<organism evidence="1">
    <name type="scientific">uncultured Caudovirales phage</name>
    <dbReference type="NCBI Taxonomy" id="2100421"/>
    <lineage>
        <taxon>Viruses</taxon>
        <taxon>Duplodnaviria</taxon>
        <taxon>Heunggongvirae</taxon>
        <taxon>Uroviricota</taxon>
        <taxon>Caudoviricetes</taxon>
        <taxon>Peduoviridae</taxon>
        <taxon>Maltschvirus</taxon>
        <taxon>Maltschvirus maltsch</taxon>
    </lineage>
</organism>
<reference evidence="1" key="1">
    <citation type="submission" date="2020-04" db="EMBL/GenBank/DDBJ databases">
        <authorList>
            <person name="Chiriac C."/>
            <person name="Salcher M."/>
            <person name="Ghai R."/>
            <person name="Kavagutti S V."/>
        </authorList>
    </citation>
    <scope>NUCLEOTIDE SEQUENCE</scope>
</reference>
<accession>A0A6J5KXT6</accession>
<proteinExistence type="predicted"/>
<protein>
    <submittedName>
        <fullName evidence="1">Thymidylate synthase ThyX</fullName>
    </submittedName>
</protein>
<dbReference type="SUPFAM" id="SSF69796">
    <property type="entry name" value="Thymidylate synthase-complementing protein Thy1"/>
    <property type="match status" value="1"/>
</dbReference>
<name>A0A6J5KXT6_9CAUD</name>
<sequence>MTCEVRVIEDSLNPYNGIRLTTLQLRYWRAIHGEFLTHRVFSRNASSSRAIPVSTFLKQVWNEPAGPIHWGANQPGMKARTELTGFKKKFAQFMWKTTGRVVCSLVWITNKISSPHKQVFNRLLEPWQYISVIVTSTEWDNFFELRNHPDAQPEIQELAREMKNAMDKSTPTERIHHLPYITDSDYIALGELATTRRLMQISTARCARVSYFTHDKQVPLIEKDLALYDALVGSVPLHASPCEHQASACTLDKFEKNFRGWAQHRIFVENDIYKGDQI</sequence>
<dbReference type="PROSITE" id="PS51331">
    <property type="entry name" value="THYX"/>
    <property type="match status" value="1"/>
</dbReference>
<dbReference type="EMBL" id="LR796208">
    <property type="protein sequence ID" value="CAB4127368.1"/>
    <property type="molecule type" value="Genomic_DNA"/>
</dbReference>
<gene>
    <name evidence="1" type="ORF">UFOVP84_152</name>
</gene>
<evidence type="ECO:0000313" key="1">
    <source>
        <dbReference type="EMBL" id="CAB4127368.1"/>
    </source>
</evidence>